<reference evidence="3 4" key="1">
    <citation type="submission" date="2015-06" db="EMBL/GenBank/DDBJ databases">
        <title>Draft genome sequence of beer spoilage bacterium Megasphaera cerevisiae type strain 20462.</title>
        <authorList>
            <person name="Kutumbaka K."/>
            <person name="Pasmowitz J."/>
            <person name="Mategko J."/>
            <person name="Reyes D."/>
            <person name="Friedrich A."/>
            <person name="Han S."/>
            <person name="Martens-Habbena W."/>
            <person name="Neal-McKinney J."/>
            <person name="Janagama H.K."/>
            <person name="Nadala C."/>
            <person name="Samadpour M."/>
        </authorList>
    </citation>
    <scope>NUCLEOTIDE SEQUENCE [LARGE SCALE GENOMIC DNA]</scope>
    <source>
        <strain evidence="3 4">DSM 20462</strain>
    </source>
</reference>
<dbReference type="PROSITE" id="PS01047">
    <property type="entry name" value="HMA_1"/>
    <property type="match status" value="1"/>
</dbReference>
<sequence>MGFFNKLFHHETEKTTEKYIYITDMVCQNCAEHVTQSLKAIPGVHKVNVNLTKGQAKVKIADSVCDDTLFKAVVNAGYTVTKISLQPKE</sequence>
<dbReference type="AlphaFoldDB" id="A0A0J6WVN4"/>
<dbReference type="Gene3D" id="3.30.70.100">
    <property type="match status" value="1"/>
</dbReference>
<keyword evidence="1" id="KW-0479">Metal-binding</keyword>
<organism evidence="3 4">
    <name type="scientific">Megasphaera cerevisiae DSM 20462</name>
    <dbReference type="NCBI Taxonomy" id="1122219"/>
    <lineage>
        <taxon>Bacteria</taxon>
        <taxon>Bacillati</taxon>
        <taxon>Bacillota</taxon>
        <taxon>Negativicutes</taxon>
        <taxon>Veillonellales</taxon>
        <taxon>Veillonellaceae</taxon>
        <taxon>Megasphaera</taxon>
    </lineage>
</organism>
<feature type="domain" description="HMA" evidence="2">
    <location>
        <begin position="16"/>
        <end position="81"/>
    </location>
</feature>
<dbReference type="CDD" id="cd00371">
    <property type="entry name" value="HMA"/>
    <property type="match status" value="1"/>
</dbReference>
<comment type="caution">
    <text evidence="3">The sequence shown here is derived from an EMBL/GenBank/DDBJ whole genome shotgun (WGS) entry which is preliminary data.</text>
</comment>
<proteinExistence type="predicted"/>
<name>A0A0J6WVN4_9FIRM</name>
<evidence type="ECO:0000259" key="2">
    <source>
        <dbReference type="PROSITE" id="PS50846"/>
    </source>
</evidence>
<dbReference type="PATRIC" id="fig|1122219.3.peg.869"/>
<dbReference type="EMBL" id="LEKT01000018">
    <property type="protein sequence ID" value="KMO86624.1"/>
    <property type="molecule type" value="Genomic_DNA"/>
</dbReference>
<dbReference type="GO" id="GO:0046872">
    <property type="term" value="F:metal ion binding"/>
    <property type="evidence" value="ECO:0007669"/>
    <property type="project" value="UniProtKB-KW"/>
</dbReference>
<dbReference type="InterPro" id="IPR036163">
    <property type="entry name" value="HMA_dom_sf"/>
</dbReference>
<dbReference type="Pfam" id="PF00403">
    <property type="entry name" value="HMA"/>
    <property type="match status" value="1"/>
</dbReference>
<evidence type="ECO:0000256" key="1">
    <source>
        <dbReference type="ARBA" id="ARBA00022723"/>
    </source>
</evidence>
<dbReference type="SUPFAM" id="SSF55008">
    <property type="entry name" value="HMA, heavy metal-associated domain"/>
    <property type="match status" value="1"/>
</dbReference>
<evidence type="ECO:0000313" key="3">
    <source>
        <dbReference type="EMBL" id="KMO86624.1"/>
    </source>
</evidence>
<dbReference type="InterPro" id="IPR017969">
    <property type="entry name" value="Heavy-metal-associated_CS"/>
</dbReference>
<dbReference type="OrthoDB" id="9813965at2"/>
<protein>
    <submittedName>
        <fullName evidence="3">Copper chaperone CopZ</fullName>
    </submittedName>
</protein>
<dbReference type="RefSeq" id="WP_048514087.1">
    <property type="nucleotide sequence ID" value="NZ_FUXD01000019.1"/>
</dbReference>
<accession>A0A0J6WVN4</accession>
<dbReference type="InterPro" id="IPR006121">
    <property type="entry name" value="HMA_dom"/>
</dbReference>
<gene>
    <name evidence="3" type="ORF">AB840_06805</name>
</gene>
<keyword evidence="4" id="KW-1185">Reference proteome</keyword>
<dbReference type="Proteomes" id="UP000036503">
    <property type="component" value="Unassembled WGS sequence"/>
</dbReference>
<dbReference type="STRING" id="39029.BSR42_09855"/>
<dbReference type="InParanoid" id="A0A0J6WVN4"/>
<evidence type="ECO:0000313" key="4">
    <source>
        <dbReference type="Proteomes" id="UP000036503"/>
    </source>
</evidence>
<dbReference type="PROSITE" id="PS50846">
    <property type="entry name" value="HMA_2"/>
    <property type="match status" value="1"/>
</dbReference>